<feature type="transmembrane region" description="Helical" evidence="1">
    <location>
        <begin position="61"/>
        <end position="83"/>
    </location>
</feature>
<reference evidence="2 3" key="1">
    <citation type="submission" date="2018-08" db="EMBL/GenBank/DDBJ databases">
        <title>Erythrobacter zhengii sp.nov., a bacterium isolated from deep-sea sediment.</title>
        <authorList>
            <person name="Fang C."/>
            <person name="Wu Y.-H."/>
            <person name="Sun C."/>
            <person name="Wang H."/>
            <person name="Cheng H."/>
            <person name="Meng F.-X."/>
            <person name="Wang C.-S."/>
            <person name="Xu X.-W."/>
        </authorList>
    </citation>
    <scope>NUCLEOTIDE SEQUENCE [LARGE SCALE GENOMIC DNA]</scope>
    <source>
        <strain evidence="2 3">CCTCC AB 2015396</strain>
    </source>
</reference>
<evidence type="ECO:0000313" key="2">
    <source>
        <dbReference type="EMBL" id="RIV93457.1"/>
    </source>
</evidence>
<comment type="caution">
    <text evidence="2">The sequence shown here is derived from an EMBL/GenBank/DDBJ whole genome shotgun (WGS) entry which is preliminary data.</text>
</comment>
<sequence length="97" mass="10832">MTLLLLLLAIGWMALHWWLGRRGYRRTLGALSILDAVLFVLLWVHLHNDAASNPSNGMGRGLAFFGGVLFLALPALVGAGAFWKFRRVTAEHKQEFD</sequence>
<dbReference type="AlphaFoldDB" id="A0A3A1PHV0"/>
<evidence type="ECO:0000313" key="3">
    <source>
        <dbReference type="Proteomes" id="UP000265366"/>
    </source>
</evidence>
<accession>A0A3A1PHV0</accession>
<organism evidence="2 3">
    <name type="scientific">Aurantiacibacter xanthus</name>
    <dbReference type="NCBI Taxonomy" id="1784712"/>
    <lineage>
        <taxon>Bacteria</taxon>
        <taxon>Pseudomonadati</taxon>
        <taxon>Pseudomonadota</taxon>
        <taxon>Alphaproteobacteria</taxon>
        <taxon>Sphingomonadales</taxon>
        <taxon>Erythrobacteraceae</taxon>
        <taxon>Aurantiacibacter</taxon>
    </lineage>
</organism>
<protein>
    <submittedName>
        <fullName evidence="2">Uncharacterized protein</fullName>
    </submittedName>
</protein>
<dbReference type="Proteomes" id="UP000265366">
    <property type="component" value="Unassembled WGS sequence"/>
</dbReference>
<dbReference type="RefSeq" id="WP_119591171.1">
    <property type="nucleotide sequence ID" value="NZ_QXFM01000002.1"/>
</dbReference>
<evidence type="ECO:0000256" key="1">
    <source>
        <dbReference type="SAM" id="Phobius"/>
    </source>
</evidence>
<feature type="transmembrane region" description="Helical" evidence="1">
    <location>
        <begin position="28"/>
        <end position="46"/>
    </location>
</feature>
<keyword evidence="1" id="KW-0812">Transmembrane</keyword>
<keyword evidence="1" id="KW-1133">Transmembrane helix</keyword>
<name>A0A3A1PHV0_9SPHN</name>
<keyword evidence="1" id="KW-0472">Membrane</keyword>
<proteinExistence type="predicted"/>
<feature type="transmembrane region" description="Helical" evidence="1">
    <location>
        <begin position="6"/>
        <end position="21"/>
    </location>
</feature>
<gene>
    <name evidence="2" type="ORF">D2V17_00400</name>
</gene>
<dbReference type="EMBL" id="QXFM01000002">
    <property type="protein sequence ID" value="RIV93457.1"/>
    <property type="molecule type" value="Genomic_DNA"/>
</dbReference>
<keyword evidence="3" id="KW-1185">Reference proteome</keyword>